<dbReference type="Proteomes" id="UP001642409">
    <property type="component" value="Unassembled WGS sequence"/>
</dbReference>
<reference evidence="2 3" key="2">
    <citation type="submission" date="2024-07" db="EMBL/GenBank/DDBJ databases">
        <authorList>
            <person name="Akdeniz Z."/>
        </authorList>
    </citation>
    <scope>NUCLEOTIDE SEQUENCE [LARGE SCALE GENOMIC DNA]</scope>
</reference>
<proteinExistence type="predicted"/>
<gene>
    <name evidence="1" type="ORF">HINF_LOCUS2672</name>
    <name evidence="2" type="ORF">HINF_LOCUS30564</name>
</gene>
<organism evidence="1">
    <name type="scientific">Hexamita inflata</name>
    <dbReference type="NCBI Taxonomy" id="28002"/>
    <lineage>
        <taxon>Eukaryota</taxon>
        <taxon>Metamonada</taxon>
        <taxon>Diplomonadida</taxon>
        <taxon>Hexamitidae</taxon>
        <taxon>Hexamitinae</taxon>
        <taxon>Hexamita</taxon>
    </lineage>
</organism>
<dbReference type="EMBL" id="CATOUU010000062">
    <property type="protein sequence ID" value="CAI9915027.1"/>
    <property type="molecule type" value="Genomic_DNA"/>
</dbReference>
<dbReference type="AlphaFoldDB" id="A0AA86TFT8"/>
<dbReference type="EMBL" id="CAXDID020000100">
    <property type="protein sequence ID" value="CAL6025850.1"/>
    <property type="molecule type" value="Genomic_DNA"/>
</dbReference>
<evidence type="ECO:0000313" key="2">
    <source>
        <dbReference type="EMBL" id="CAL6025850.1"/>
    </source>
</evidence>
<name>A0AA86TFT8_9EUKA</name>
<evidence type="ECO:0000313" key="1">
    <source>
        <dbReference type="EMBL" id="CAI9915027.1"/>
    </source>
</evidence>
<comment type="caution">
    <text evidence="1">The sequence shown here is derived from an EMBL/GenBank/DDBJ whole genome shotgun (WGS) entry which is preliminary data.</text>
</comment>
<reference evidence="1" key="1">
    <citation type="submission" date="2023-06" db="EMBL/GenBank/DDBJ databases">
        <authorList>
            <person name="Kurt Z."/>
        </authorList>
    </citation>
    <scope>NUCLEOTIDE SEQUENCE</scope>
</reference>
<sequence>MTQRANFTPEQRQQLENSIKDQVEKQLKKRFASMQELIAFYQSEKTRGMIDWHTIDQNLNRTPYANNKSFCYKYFAETIIPNYYTPWPEYLLVSVDNEVKALLNKNKAKFVGLSTRQAYTKQRKLIMDEVVFNLDLKNKEHSYKKIQDRMRNLVDDQMKAECKDLQKSGQDSDEEVTLSQKQVSTVAEDDVYGHGIQHASNSAQMQKILGSFKNFELPAEFVKNEQNKFEQVYPDNNQQINQVPVQDNQESVEQPAFNLIKFDNLIVKDFCMHDSLQHTYAKMLKESNQLKKLDSQFLKAQQQLLQLTKSKLVQIMIFNGIQKSLFVFSNLIFGLTRLILSFY</sequence>
<accession>A0AA86TFT8</accession>
<evidence type="ECO:0000313" key="3">
    <source>
        <dbReference type="Proteomes" id="UP001642409"/>
    </source>
</evidence>
<keyword evidence="3" id="KW-1185">Reference proteome</keyword>
<protein>
    <submittedName>
        <fullName evidence="2">Hypothetical_protein</fullName>
    </submittedName>
</protein>